<evidence type="ECO:0000256" key="2">
    <source>
        <dbReference type="ARBA" id="ARBA00010752"/>
    </source>
</evidence>
<dbReference type="Pfam" id="PF02767">
    <property type="entry name" value="DNA_pol3_beta_2"/>
    <property type="match status" value="1"/>
</dbReference>
<feature type="domain" description="DNA polymerase III beta sliding clamp N-terminal" evidence="9">
    <location>
        <begin position="1"/>
        <end position="118"/>
    </location>
</feature>
<dbReference type="Gene3D" id="3.10.150.10">
    <property type="entry name" value="DNA Polymerase III, subunit A, domain 2"/>
    <property type="match status" value="1"/>
</dbReference>
<dbReference type="InterPro" id="IPR022637">
    <property type="entry name" value="DNA_polIII_beta_cen"/>
</dbReference>
<evidence type="ECO:0000256" key="3">
    <source>
        <dbReference type="ARBA" id="ARBA00022490"/>
    </source>
</evidence>
<dbReference type="EMBL" id="UOEA01000014">
    <property type="protein sequence ID" value="VAV82360.1"/>
    <property type="molecule type" value="Genomic_DNA"/>
</dbReference>
<comment type="similarity">
    <text evidence="2">Belongs to the beta sliding clamp family.</text>
</comment>
<reference evidence="12" key="1">
    <citation type="submission" date="2018-06" db="EMBL/GenBank/DDBJ databases">
        <authorList>
            <person name="Zhirakovskaya E."/>
        </authorList>
    </citation>
    <scope>NUCLEOTIDE SEQUENCE</scope>
</reference>
<keyword evidence="5 12" id="KW-0548">Nucleotidyltransferase</keyword>
<gene>
    <name evidence="12" type="ORF">MNBD_DELTA01-73</name>
</gene>
<dbReference type="SUPFAM" id="SSF55979">
    <property type="entry name" value="DNA clamp"/>
    <property type="match status" value="3"/>
</dbReference>
<evidence type="ECO:0000256" key="6">
    <source>
        <dbReference type="ARBA" id="ARBA00022705"/>
    </source>
</evidence>
<evidence type="ECO:0000259" key="10">
    <source>
        <dbReference type="Pfam" id="PF02767"/>
    </source>
</evidence>
<dbReference type="Pfam" id="PF00712">
    <property type="entry name" value="DNA_pol3_beta"/>
    <property type="match status" value="1"/>
</dbReference>
<sequence>MKFSIDKNEFIKILQRVQGIVEKRNTMPILANVLMESALGGINVTATDLEIFIKDRCEANVKEEGKITVNARKIFEIVRQMPKDEIEVSTSGDHKVTLKSGKSRFNIVGLPYTEFPAFPTIEEEGLTRIDPEILKDMIDRTSFAVSQDETRYNINGFYMEKKENSTRFITTDGHRLAIIEKDAEKISATEEGVILPRKGVGELRKILEEKEGAFMLGITNKSATMKKDNTLINIRLIEGEFPDYKQVIPKGNNKDLKADRLLLLESLKRVSILSSDKVKGVKFALSTNKLVLSTSSPELGDATEELDVEYQDDDLEIAFNAKYFIEALDVMEEEKVILKLKDQLSPGILQPEGVNEYTYVIMPMRL</sequence>
<dbReference type="PANTHER" id="PTHR30478:SF0">
    <property type="entry name" value="BETA SLIDING CLAMP"/>
    <property type="match status" value="1"/>
</dbReference>
<dbReference type="InterPro" id="IPR001001">
    <property type="entry name" value="DNA_polIII_beta"/>
</dbReference>
<dbReference type="GO" id="GO:0008408">
    <property type="term" value="F:3'-5' exonuclease activity"/>
    <property type="evidence" value="ECO:0007669"/>
    <property type="project" value="InterPro"/>
</dbReference>
<dbReference type="PIRSF" id="PIRSF000804">
    <property type="entry name" value="DNA_pol_III_b"/>
    <property type="match status" value="1"/>
</dbReference>
<evidence type="ECO:0000259" key="9">
    <source>
        <dbReference type="Pfam" id="PF00712"/>
    </source>
</evidence>
<dbReference type="PANTHER" id="PTHR30478">
    <property type="entry name" value="DNA POLYMERASE III SUBUNIT BETA"/>
    <property type="match status" value="1"/>
</dbReference>
<keyword evidence="6" id="KW-0235">DNA replication</keyword>
<dbReference type="InterPro" id="IPR022635">
    <property type="entry name" value="DNA_polIII_beta_C"/>
</dbReference>
<evidence type="ECO:0000256" key="5">
    <source>
        <dbReference type="ARBA" id="ARBA00022695"/>
    </source>
</evidence>
<feature type="domain" description="DNA polymerase III beta sliding clamp central" evidence="10">
    <location>
        <begin position="129"/>
        <end position="243"/>
    </location>
</feature>
<dbReference type="GO" id="GO:0005737">
    <property type="term" value="C:cytoplasm"/>
    <property type="evidence" value="ECO:0007669"/>
    <property type="project" value="UniProtKB-SubCell"/>
</dbReference>
<evidence type="ECO:0000256" key="4">
    <source>
        <dbReference type="ARBA" id="ARBA00022679"/>
    </source>
</evidence>
<evidence type="ECO:0000259" key="11">
    <source>
        <dbReference type="Pfam" id="PF02768"/>
    </source>
</evidence>
<evidence type="ECO:0000256" key="8">
    <source>
        <dbReference type="ARBA" id="ARBA00023125"/>
    </source>
</evidence>
<feature type="domain" description="DNA polymerase III beta sliding clamp C-terminal" evidence="11">
    <location>
        <begin position="245"/>
        <end position="365"/>
    </location>
</feature>
<dbReference type="InterPro" id="IPR022634">
    <property type="entry name" value="DNA_polIII_beta_N"/>
</dbReference>
<evidence type="ECO:0000256" key="7">
    <source>
        <dbReference type="ARBA" id="ARBA00022932"/>
    </source>
</evidence>
<dbReference type="SMART" id="SM00480">
    <property type="entry name" value="POL3Bc"/>
    <property type="match status" value="1"/>
</dbReference>
<name>A0A3B0QKK3_9ZZZZ</name>
<dbReference type="AlphaFoldDB" id="A0A3B0QKK3"/>
<evidence type="ECO:0000313" key="12">
    <source>
        <dbReference type="EMBL" id="VAV82360.1"/>
    </source>
</evidence>
<dbReference type="EC" id="2.7.7.7" evidence="12"/>
<accession>A0A3B0QKK3</accession>
<organism evidence="12">
    <name type="scientific">hydrothermal vent metagenome</name>
    <dbReference type="NCBI Taxonomy" id="652676"/>
    <lineage>
        <taxon>unclassified sequences</taxon>
        <taxon>metagenomes</taxon>
        <taxon>ecological metagenomes</taxon>
    </lineage>
</organism>
<comment type="subcellular location">
    <subcellularLocation>
        <location evidence="1">Cytoplasm</location>
    </subcellularLocation>
</comment>
<dbReference type="GO" id="GO:0009360">
    <property type="term" value="C:DNA polymerase III complex"/>
    <property type="evidence" value="ECO:0007669"/>
    <property type="project" value="InterPro"/>
</dbReference>
<dbReference type="InterPro" id="IPR046938">
    <property type="entry name" value="DNA_clamp_sf"/>
</dbReference>
<dbReference type="GO" id="GO:0003887">
    <property type="term" value="F:DNA-directed DNA polymerase activity"/>
    <property type="evidence" value="ECO:0007669"/>
    <property type="project" value="UniProtKB-KW"/>
</dbReference>
<keyword evidence="4 12" id="KW-0808">Transferase</keyword>
<proteinExistence type="inferred from homology"/>
<keyword evidence="7" id="KW-0239">DNA-directed DNA polymerase</keyword>
<dbReference type="NCBIfam" id="TIGR00663">
    <property type="entry name" value="dnan"/>
    <property type="match status" value="1"/>
</dbReference>
<keyword evidence="3" id="KW-0963">Cytoplasm</keyword>
<dbReference type="GO" id="GO:0006271">
    <property type="term" value="P:DNA strand elongation involved in DNA replication"/>
    <property type="evidence" value="ECO:0007669"/>
    <property type="project" value="TreeGrafter"/>
</dbReference>
<dbReference type="GO" id="GO:0003677">
    <property type="term" value="F:DNA binding"/>
    <property type="evidence" value="ECO:0007669"/>
    <property type="project" value="UniProtKB-KW"/>
</dbReference>
<dbReference type="Pfam" id="PF02768">
    <property type="entry name" value="DNA_pol3_beta_3"/>
    <property type="match status" value="1"/>
</dbReference>
<keyword evidence="8" id="KW-0238">DNA-binding</keyword>
<protein>
    <submittedName>
        <fullName evidence="12">DNA polymerase III beta subunit</fullName>
        <ecNumber evidence="12">2.7.7.7</ecNumber>
    </submittedName>
</protein>
<dbReference type="Gene3D" id="3.70.10.10">
    <property type="match status" value="1"/>
</dbReference>
<dbReference type="CDD" id="cd00140">
    <property type="entry name" value="beta_clamp"/>
    <property type="match status" value="1"/>
</dbReference>
<evidence type="ECO:0000256" key="1">
    <source>
        <dbReference type="ARBA" id="ARBA00004496"/>
    </source>
</evidence>